<dbReference type="EMBL" id="JAQQWI010000016">
    <property type="protein sequence ID" value="KAK8009030.1"/>
    <property type="molecule type" value="Genomic_DNA"/>
</dbReference>
<protein>
    <recommendedName>
        <fullName evidence="5">Tat pathway signal sequence</fullName>
    </recommendedName>
</protein>
<feature type="compositionally biased region" description="Basic and acidic residues" evidence="1">
    <location>
        <begin position="31"/>
        <end position="46"/>
    </location>
</feature>
<organism evidence="3 4">
    <name type="scientific">Apiospora marii</name>
    <dbReference type="NCBI Taxonomy" id="335849"/>
    <lineage>
        <taxon>Eukaryota</taxon>
        <taxon>Fungi</taxon>
        <taxon>Dikarya</taxon>
        <taxon>Ascomycota</taxon>
        <taxon>Pezizomycotina</taxon>
        <taxon>Sordariomycetes</taxon>
        <taxon>Xylariomycetidae</taxon>
        <taxon>Amphisphaeriales</taxon>
        <taxon>Apiosporaceae</taxon>
        <taxon>Apiospora</taxon>
    </lineage>
</organism>
<keyword evidence="2" id="KW-0812">Transmembrane</keyword>
<name>A0ABR1REU7_9PEZI</name>
<feature type="compositionally biased region" description="Gly residues" evidence="1">
    <location>
        <begin position="106"/>
        <end position="115"/>
    </location>
</feature>
<feature type="transmembrane region" description="Helical" evidence="2">
    <location>
        <begin position="142"/>
        <end position="164"/>
    </location>
</feature>
<proteinExistence type="predicted"/>
<evidence type="ECO:0008006" key="5">
    <source>
        <dbReference type="Google" id="ProtNLM"/>
    </source>
</evidence>
<keyword evidence="2" id="KW-1133">Transmembrane helix</keyword>
<keyword evidence="2" id="KW-0472">Membrane</keyword>
<comment type="caution">
    <text evidence="3">The sequence shown here is derived from an EMBL/GenBank/DDBJ whole genome shotgun (WGS) entry which is preliminary data.</text>
</comment>
<accession>A0ABR1REU7</accession>
<evidence type="ECO:0000313" key="4">
    <source>
        <dbReference type="Proteomes" id="UP001396898"/>
    </source>
</evidence>
<keyword evidence="4" id="KW-1185">Reference proteome</keyword>
<sequence length="392" mass="41758">MRRGIPSIGGAKPPLSFQNIIHPLPVIEEDSASHDEDTPRVPERSPMRISPLASAAGPTSTPRVTTPPPPLRSRSVLPLQKTTHDGGGGSGGRPTRTLLPIQRTTGGHGSGGGDDGPVAQQSEKADHSVKGWLAKRGGWYRAALMAALAVCTIVALTVGLVLGLRQRNNPSATPSDQEGEQPVLFPAGSYSFTTALYDVKTDCTSNNDTFRCYPNKIYNQSRPDSPESESTYFWTISQVNSWAYTITAAPNPFVPQFTNLSLTQLEANQPGERLTFTFQMHGAAVVPLATLGGGGNDTRSATCYYNDTVVTGTIWTRRPAAFPANLTTSVSNGGGKGRPLTASTTFDPWPYAVQVVQSTRDAPNCQDIDGNRVGGNFGRAGECSCSYANFDL</sequence>
<feature type="region of interest" description="Disordered" evidence="1">
    <location>
        <begin position="1"/>
        <end position="124"/>
    </location>
</feature>
<evidence type="ECO:0000256" key="2">
    <source>
        <dbReference type="SAM" id="Phobius"/>
    </source>
</evidence>
<reference evidence="3 4" key="1">
    <citation type="submission" date="2023-01" db="EMBL/GenBank/DDBJ databases">
        <title>Analysis of 21 Apiospora genomes using comparative genomics revels a genus with tremendous synthesis potential of carbohydrate active enzymes and secondary metabolites.</title>
        <authorList>
            <person name="Sorensen T."/>
        </authorList>
    </citation>
    <scope>NUCLEOTIDE SEQUENCE [LARGE SCALE GENOMIC DNA]</scope>
    <source>
        <strain evidence="3 4">CBS 20057</strain>
    </source>
</reference>
<evidence type="ECO:0000256" key="1">
    <source>
        <dbReference type="SAM" id="MobiDB-lite"/>
    </source>
</evidence>
<evidence type="ECO:0000313" key="3">
    <source>
        <dbReference type="EMBL" id="KAK8009030.1"/>
    </source>
</evidence>
<gene>
    <name evidence="3" type="ORF">PG991_011581</name>
</gene>
<dbReference type="Proteomes" id="UP001396898">
    <property type="component" value="Unassembled WGS sequence"/>
</dbReference>